<keyword evidence="6" id="KW-0560">Oxidoreductase</keyword>
<evidence type="ECO:0000313" key="8">
    <source>
        <dbReference type="EMBL" id="MBC8176938.1"/>
    </source>
</evidence>
<evidence type="ECO:0000256" key="4">
    <source>
        <dbReference type="ARBA" id="ARBA00022643"/>
    </source>
</evidence>
<dbReference type="Proteomes" id="UP000650524">
    <property type="component" value="Unassembled WGS sequence"/>
</dbReference>
<evidence type="ECO:0000313" key="9">
    <source>
        <dbReference type="Proteomes" id="UP000650524"/>
    </source>
</evidence>
<feature type="domain" description="Nitroreductase" evidence="7">
    <location>
        <begin position="9"/>
        <end position="186"/>
    </location>
</feature>
<keyword evidence="4" id="KW-0288">FMN</keyword>
<name>A0A8J6MXP4_9DELT</name>
<dbReference type="PANTHER" id="PTHR43673:SF2">
    <property type="entry name" value="NITROREDUCTASE"/>
    <property type="match status" value="1"/>
</dbReference>
<dbReference type="InterPro" id="IPR000415">
    <property type="entry name" value="Nitroreductase-like"/>
</dbReference>
<comment type="caution">
    <text evidence="8">The sequence shown here is derived from an EMBL/GenBank/DDBJ whole genome shotgun (WGS) entry which is preliminary data.</text>
</comment>
<dbReference type="PANTHER" id="PTHR43673">
    <property type="entry name" value="NAD(P)H NITROREDUCTASE YDGI-RELATED"/>
    <property type="match status" value="1"/>
</dbReference>
<evidence type="ECO:0000256" key="6">
    <source>
        <dbReference type="ARBA" id="ARBA00023002"/>
    </source>
</evidence>
<dbReference type="AlphaFoldDB" id="A0A8J6MXP4"/>
<dbReference type="CDD" id="cd02149">
    <property type="entry name" value="NfsB-like"/>
    <property type="match status" value="1"/>
</dbReference>
<gene>
    <name evidence="8" type="ORF">H8E19_05990</name>
</gene>
<dbReference type="Pfam" id="PF00881">
    <property type="entry name" value="Nitroreductase"/>
    <property type="match status" value="1"/>
</dbReference>
<keyword evidence="5" id="KW-0521">NADP</keyword>
<evidence type="ECO:0000256" key="2">
    <source>
        <dbReference type="ARBA" id="ARBA00007118"/>
    </source>
</evidence>
<comment type="cofactor">
    <cofactor evidence="1">
        <name>FMN</name>
        <dbReference type="ChEBI" id="CHEBI:58210"/>
    </cofactor>
</comment>
<organism evidence="8 9">
    <name type="scientific">Candidatus Desulfacyla euxinica</name>
    <dbReference type="NCBI Taxonomy" id="2841693"/>
    <lineage>
        <taxon>Bacteria</taxon>
        <taxon>Deltaproteobacteria</taxon>
        <taxon>Candidatus Desulfacyla</taxon>
    </lineage>
</organism>
<protein>
    <submittedName>
        <fullName evidence="8">NAD(P)H-dependent oxidoreductase</fullName>
    </submittedName>
</protein>
<sequence>MNAVIDALEFRHACKKFDPKKKISDKKLGIILEAACLSPSSFGMEAWKFLILESKDIREQLRPACWDQAQITDASHVIVILARPSLVAPSNDYVKANFSRRELPEDATLAYIDRYKWYMETEVLPRMSTYAWCAKQCYIALANIMTAAASMGIDSCPMEGFVKDKVESILNIDKKECEVAVLVALGFRAGGQTPRQRHESKTLIEYR</sequence>
<dbReference type="InterPro" id="IPR033878">
    <property type="entry name" value="NfsB-like"/>
</dbReference>
<dbReference type="SUPFAM" id="SSF55469">
    <property type="entry name" value="FMN-dependent nitroreductase-like"/>
    <property type="match status" value="1"/>
</dbReference>
<keyword evidence="3" id="KW-0285">Flavoprotein</keyword>
<evidence type="ECO:0000256" key="3">
    <source>
        <dbReference type="ARBA" id="ARBA00022630"/>
    </source>
</evidence>
<accession>A0A8J6MXP4</accession>
<dbReference type="Gene3D" id="3.40.109.10">
    <property type="entry name" value="NADH Oxidase"/>
    <property type="match status" value="1"/>
</dbReference>
<comment type="similarity">
    <text evidence="2">Belongs to the nitroreductase family.</text>
</comment>
<evidence type="ECO:0000259" key="7">
    <source>
        <dbReference type="Pfam" id="PF00881"/>
    </source>
</evidence>
<dbReference type="InterPro" id="IPR029479">
    <property type="entry name" value="Nitroreductase"/>
</dbReference>
<dbReference type="EMBL" id="JACNJD010000175">
    <property type="protein sequence ID" value="MBC8176938.1"/>
    <property type="molecule type" value="Genomic_DNA"/>
</dbReference>
<dbReference type="GO" id="GO:0016491">
    <property type="term" value="F:oxidoreductase activity"/>
    <property type="evidence" value="ECO:0007669"/>
    <property type="project" value="UniProtKB-KW"/>
</dbReference>
<proteinExistence type="inferred from homology"/>
<evidence type="ECO:0000256" key="5">
    <source>
        <dbReference type="ARBA" id="ARBA00022857"/>
    </source>
</evidence>
<reference evidence="8 9" key="1">
    <citation type="submission" date="2020-08" db="EMBL/GenBank/DDBJ databases">
        <title>Bridging the membrane lipid divide: bacteria of the FCB group superphylum have the potential to synthesize archaeal ether lipids.</title>
        <authorList>
            <person name="Villanueva L."/>
            <person name="Von Meijenfeldt F.A.B."/>
            <person name="Westbye A.B."/>
            <person name="Yadav S."/>
            <person name="Hopmans E.C."/>
            <person name="Dutilh B.E."/>
            <person name="Sinninghe Damste J.S."/>
        </authorList>
    </citation>
    <scope>NUCLEOTIDE SEQUENCE [LARGE SCALE GENOMIC DNA]</scope>
    <source>
        <strain evidence="8">NIOZ-UU27</strain>
    </source>
</reference>
<evidence type="ECO:0000256" key="1">
    <source>
        <dbReference type="ARBA" id="ARBA00001917"/>
    </source>
</evidence>